<dbReference type="Gene3D" id="1.10.290.10">
    <property type="entry name" value="Topoisomerase I, domain 4"/>
    <property type="match status" value="1"/>
</dbReference>
<feature type="compositionally biased region" description="Basic residues" evidence="9">
    <location>
        <begin position="744"/>
        <end position="757"/>
    </location>
</feature>
<dbReference type="Pfam" id="PF01751">
    <property type="entry name" value="Toprim"/>
    <property type="match status" value="1"/>
</dbReference>
<organism evidence="12 13">
    <name type="scientific">Candidatus Uhrbacteria bacterium CG10_big_fil_rev_8_21_14_0_10_48_16</name>
    <dbReference type="NCBI Taxonomy" id="1975038"/>
    <lineage>
        <taxon>Bacteria</taxon>
        <taxon>Candidatus Uhriibacteriota</taxon>
    </lineage>
</organism>
<dbReference type="CDD" id="cd00186">
    <property type="entry name" value="TOP1Ac"/>
    <property type="match status" value="1"/>
</dbReference>
<keyword evidence="7 8" id="KW-0413">Isomerase</keyword>
<keyword evidence="5 8" id="KW-0799">Topoisomerase</keyword>
<comment type="similarity">
    <text evidence="2 8">Belongs to the type IA topoisomerase family.</text>
</comment>
<dbReference type="InterPro" id="IPR013497">
    <property type="entry name" value="Topo_IA_cen"/>
</dbReference>
<protein>
    <recommendedName>
        <fullName evidence="8">DNA topoisomerase 1</fullName>
        <ecNumber evidence="8">5.6.2.1</ecNumber>
    </recommendedName>
    <alternativeName>
        <fullName evidence="8">DNA topoisomerase I</fullName>
    </alternativeName>
</protein>
<dbReference type="SMART" id="SM00493">
    <property type="entry name" value="TOPRIM"/>
    <property type="match status" value="1"/>
</dbReference>
<dbReference type="EMBL" id="PFEU01000015">
    <property type="protein sequence ID" value="PJE76720.1"/>
    <property type="molecule type" value="Genomic_DNA"/>
</dbReference>
<evidence type="ECO:0000313" key="13">
    <source>
        <dbReference type="Proteomes" id="UP000231436"/>
    </source>
</evidence>
<dbReference type="Proteomes" id="UP000231436">
    <property type="component" value="Unassembled WGS sequence"/>
</dbReference>
<evidence type="ECO:0000313" key="12">
    <source>
        <dbReference type="EMBL" id="PJE76720.1"/>
    </source>
</evidence>
<dbReference type="CDD" id="cd03363">
    <property type="entry name" value="TOPRIM_TopoIA_TopoI"/>
    <property type="match status" value="1"/>
</dbReference>
<feature type="region of interest" description="Interaction with DNA" evidence="8">
    <location>
        <begin position="162"/>
        <end position="167"/>
    </location>
</feature>
<dbReference type="InterPro" id="IPR028612">
    <property type="entry name" value="Topoisom_1_IA"/>
</dbReference>
<feature type="site" description="Interaction with DNA" evidence="8">
    <location>
        <position position="138"/>
    </location>
</feature>
<evidence type="ECO:0000256" key="4">
    <source>
        <dbReference type="ARBA" id="ARBA00022842"/>
    </source>
</evidence>
<dbReference type="Gene3D" id="2.70.20.10">
    <property type="entry name" value="Topoisomerase I, domain 3"/>
    <property type="match status" value="1"/>
</dbReference>
<feature type="site" description="Interaction with DNA" evidence="8">
    <location>
        <position position="154"/>
    </location>
</feature>
<dbReference type="InterPro" id="IPR034149">
    <property type="entry name" value="TOPRIM_TopoI"/>
</dbReference>
<dbReference type="SMART" id="SM00436">
    <property type="entry name" value="TOP1Bc"/>
    <property type="match status" value="1"/>
</dbReference>
<feature type="site" description="Interaction with DNA" evidence="8">
    <location>
        <position position="476"/>
    </location>
</feature>
<dbReference type="Pfam" id="PF13368">
    <property type="entry name" value="Toprim_C_rpt"/>
    <property type="match status" value="3"/>
</dbReference>
<evidence type="ECO:0000256" key="3">
    <source>
        <dbReference type="ARBA" id="ARBA00022723"/>
    </source>
</evidence>
<comment type="function">
    <text evidence="8">Releases the supercoiling and torsional tension of DNA, which is introduced during the DNA replication and transcription, by transiently cleaving and rejoining one strand of the DNA duplex. Introduces a single-strand break via transesterification at a target site in duplex DNA. The scissile phosphodiester is attacked by the catalytic tyrosine of the enzyme, resulting in the formation of a DNA-(5'-phosphotyrosyl)-enzyme intermediate and the expulsion of a 3'-OH DNA strand. The free DNA strand then undergoes passage around the unbroken strand, thus removing DNA supercoils. Finally, in the religation step, the DNA 3'-OH attacks the covalent intermediate to expel the active-site tyrosine and restore the DNA phosphodiester backbone.</text>
</comment>
<dbReference type="InterPro" id="IPR006171">
    <property type="entry name" value="TOPRIM_dom"/>
</dbReference>
<dbReference type="InterPro" id="IPR005733">
    <property type="entry name" value="TopoI_bac-type"/>
</dbReference>
<dbReference type="InterPro" id="IPR003602">
    <property type="entry name" value="Topo_IA_DNA-bd_dom"/>
</dbReference>
<dbReference type="Gene3D" id="1.10.460.10">
    <property type="entry name" value="Topoisomerase I, domain 2"/>
    <property type="match status" value="1"/>
</dbReference>
<dbReference type="GO" id="GO:0003677">
    <property type="term" value="F:DNA binding"/>
    <property type="evidence" value="ECO:0007669"/>
    <property type="project" value="UniProtKB-KW"/>
</dbReference>
<dbReference type="PANTHER" id="PTHR42785">
    <property type="entry name" value="DNA TOPOISOMERASE, TYPE IA, CORE"/>
    <property type="match status" value="1"/>
</dbReference>
<dbReference type="InterPro" id="IPR025589">
    <property type="entry name" value="Toprim_C_rpt"/>
</dbReference>
<dbReference type="PANTHER" id="PTHR42785:SF1">
    <property type="entry name" value="DNA TOPOISOMERASE"/>
    <property type="match status" value="1"/>
</dbReference>
<feature type="domain" description="Toprim" evidence="10">
    <location>
        <begin position="2"/>
        <end position="112"/>
    </location>
</feature>
<dbReference type="InterPro" id="IPR023406">
    <property type="entry name" value="Topo_IA_AS"/>
</dbReference>
<dbReference type="PROSITE" id="PS00396">
    <property type="entry name" value="TOPO_IA_1"/>
    <property type="match status" value="1"/>
</dbReference>
<dbReference type="PRINTS" id="PR00417">
    <property type="entry name" value="PRTPISMRASEI"/>
</dbReference>
<feature type="site" description="Interaction with DNA" evidence="8">
    <location>
        <position position="142"/>
    </location>
</feature>
<dbReference type="EC" id="5.6.2.1" evidence="8"/>
<dbReference type="Pfam" id="PF01131">
    <property type="entry name" value="Topoisom_bac"/>
    <property type="match status" value="1"/>
</dbReference>
<dbReference type="InterPro" id="IPR013825">
    <property type="entry name" value="Topo_IA_cen_sub2"/>
</dbReference>
<dbReference type="InterPro" id="IPR013826">
    <property type="entry name" value="Topo_IA_cen_sub3"/>
</dbReference>
<dbReference type="PROSITE" id="PS50880">
    <property type="entry name" value="TOPRIM"/>
    <property type="match status" value="1"/>
</dbReference>
<feature type="region of interest" description="Disordered" evidence="9">
    <location>
        <begin position="744"/>
        <end position="775"/>
    </location>
</feature>
<comment type="subunit">
    <text evidence="8">Monomer.</text>
</comment>
<feature type="site" description="Interaction with DNA" evidence="8">
    <location>
        <position position="293"/>
    </location>
</feature>
<feature type="region of interest" description="Disordered" evidence="9">
    <location>
        <begin position="333"/>
        <end position="352"/>
    </location>
</feature>
<evidence type="ECO:0000256" key="5">
    <source>
        <dbReference type="ARBA" id="ARBA00023029"/>
    </source>
</evidence>
<dbReference type="InterPro" id="IPR000380">
    <property type="entry name" value="Topo_IA"/>
</dbReference>
<evidence type="ECO:0000256" key="1">
    <source>
        <dbReference type="ARBA" id="ARBA00000213"/>
    </source>
</evidence>
<feature type="active site" description="O-(5'-phospho-DNA)-tyrosine intermediate" evidence="8">
    <location>
        <position position="291"/>
    </location>
</feature>
<proteinExistence type="inferred from homology"/>
<reference evidence="13" key="1">
    <citation type="submission" date="2017-09" db="EMBL/GenBank/DDBJ databases">
        <title>Depth-based differentiation of microbial function through sediment-hosted aquifers and enrichment of novel symbionts in the deep terrestrial subsurface.</title>
        <authorList>
            <person name="Probst A.J."/>
            <person name="Ladd B."/>
            <person name="Jarett J.K."/>
            <person name="Geller-Mcgrath D.E."/>
            <person name="Sieber C.M.K."/>
            <person name="Emerson J.B."/>
            <person name="Anantharaman K."/>
            <person name="Thomas B.C."/>
            <person name="Malmstrom R."/>
            <person name="Stieglmeier M."/>
            <person name="Klingl A."/>
            <person name="Woyke T."/>
            <person name="Ryan C.M."/>
            <person name="Banfield J.F."/>
        </authorList>
    </citation>
    <scope>NUCLEOTIDE SEQUENCE [LARGE SCALE GENOMIC DNA]</scope>
</reference>
<evidence type="ECO:0000256" key="9">
    <source>
        <dbReference type="SAM" id="MobiDB-lite"/>
    </source>
</evidence>
<evidence type="ECO:0000259" key="11">
    <source>
        <dbReference type="PROSITE" id="PS52039"/>
    </source>
</evidence>
<evidence type="ECO:0000256" key="7">
    <source>
        <dbReference type="ARBA" id="ARBA00023235"/>
    </source>
</evidence>
<dbReference type="InterPro" id="IPR013824">
    <property type="entry name" value="Topo_IA_cen_sub1"/>
</dbReference>
<evidence type="ECO:0000256" key="8">
    <source>
        <dbReference type="HAMAP-Rule" id="MF_00952"/>
    </source>
</evidence>
<feature type="site" description="Interaction with DNA" evidence="8">
    <location>
        <position position="32"/>
    </location>
</feature>
<keyword evidence="3" id="KW-0479">Metal-binding</keyword>
<keyword evidence="4" id="KW-0460">Magnesium</keyword>
<dbReference type="PROSITE" id="PS52039">
    <property type="entry name" value="TOPO_IA_2"/>
    <property type="match status" value="1"/>
</dbReference>
<feature type="site" description="Interaction with DNA" evidence="8">
    <location>
        <position position="139"/>
    </location>
</feature>
<dbReference type="GO" id="GO:0046872">
    <property type="term" value="F:metal ion binding"/>
    <property type="evidence" value="ECO:0007669"/>
    <property type="project" value="UniProtKB-KW"/>
</dbReference>
<feature type="site" description="Interaction with DNA" evidence="8">
    <location>
        <position position="147"/>
    </location>
</feature>
<dbReference type="SMART" id="SM00437">
    <property type="entry name" value="TOP1Ac"/>
    <property type="match status" value="1"/>
</dbReference>
<dbReference type="Gene3D" id="3.40.50.140">
    <property type="match status" value="1"/>
</dbReference>
<evidence type="ECO:0000256" key="6">
    <source>
        <dbReference type="ARBA" id="ARBA00023125"/>
    </source>
</evidence>
<sequence length="775" mass="86792">MSKLLIVESPTKAKTISKYLGKDYVVLSSFGHIRDLPKSQLGVDLEHDFAPTYTIPTKSKKAVAELKRAAKNADTIYLATDEDREGEAIAWHVAEALQLKPDQRKRITFHEITREAVEEAVKEPREIDLNLVNAQQARRILDRLVGYELSPFLWQKIRYGLSAGRVQSVAMRLIVERERERRAFTIEEYWTIDAEFEKEELVFPAKLITINGKKLEKLEIPTREEAEKITQALSGSEARVGNVEKKLAKKVPPTPYATSTLQIDANTRLGFSAKQTMRLAQELYETGRITYMRTDSMNLAEKFLEEAQAYIRATFGEKYVEGAKRYKTKKKGAQEAHEAIRPTSVSATPESLKGSLEPNALKLYTLIWNRTLASQLPSAQLNRTRVDINVKEYLFRANGSSVAFDGFMKVYHSSKEKILPELTEGETINTKSILPTQHFTEPPARYSDASLVKVLEEYGIGRPSTYAPTIGTIIDRGYVERDDNKKLAPTDIAMIVCDVLVQHFPQIVDFEFTATMENTLDEVAEGKVEWIPMMEAFYGPFHKNLESKTKEVVREDIMPDRELGTDPESGLPVIVKTGRFGGFVQIGEYTKEDKEAGKPKPKSASLLKDMHMESVTLAQALDCLSLPRDVGMTDDGNKIIAAVGRFGPYLKAGEVTASLKEPHDPLTIDVETARIILKESAELKKKMATPIAEFGDDPTTGGAILLKHGRFGPYLTDGITNASLGKTRDPAEVTRESAIEILIKKRAQGTKKFRKAKTAPPKKTPKPKTTKPRKS</sequence>
<feature type="compositionally biased region" description="Basic residues" evidence="9">
    <location>
        <begin position="763"/>
        <end position="775"/>
    </location>
</feature>
<name>A0A2M8LGZ3_9BACT</name>
<dbReference type="HAMAP" id="MF_00952">
    <property type="entry name" value="Topoisom_1_prok"/>
    <property type="match status" value="1"/>
</dbReference>
<dbReference type="SUPFAM" id="SSF56712">
    <property type="entry name" value="Prokaryotic type I DNA topoisomerase"/>
    <property type="match status" value="1"/>
</dbReference>
<dbReference type="GO" id="GO:0003917">
    <property type="term" value="F:DNA topoisomerase type I (single strand cut, ATP-independent) activity"/>
    <property type="evidence" value="ECO:0007669"/>
    <property type="project" value="UniProtKB-UniRule"/>
</dbReference>
<comment type="catalytic activity">
    <reaction evidence="1 8">
        <text>ATP-independent breakage of single-stranded DNA, followed by passage and rejoining.</text>
        <dbReference type="EC" id="5.6.2.1"/>
    </reaction>
</comment>
<dbReference type="InterPro" id="IPR023405">
    <property type="entry name" value="Topo_IA_core_domain"/>
</dbReference>
<accession>A0A2M8LGZ3</accession>
<dbReference type="InterPro" id="IPR003601">
    <property type="entry name" value="Topo_IA_2"/>
</dbReference>
<evidence type="ECO:0000259" key="10">
    <source>
        <dbReference type="PROSITE" id="PS50880"/>
    </source>
</evidence>
<feature type="domain" description="Topo IA-type catalytic" evidence="11">
    <location>
        <begin position="128"/>
        <end position="545"/>
    </location>
</feature>
<dbReference type="GO" id="GO:0006265">
    <property type="term" value="P:DNA topological change"/>
    <property type="evidence" value="ECO:0007669"/>
    <property type="project" value="UniProtKB-UniRule"/>
</dbReference>
<evidence type="ECO:0000256" key="2">
    <source>
        <dbReference type="ARBA" id="ARBA00009446"/>
    </source>
</evidence>
<dbReference type="AlphaFoldDB" id="A0A2M8LGZ3"/>
<gene>
    <name evidence="8" type="primary">topA</name>
    <name evidence="12" type="ORF">COV05_03060</name>
</gene>
<comment type="caution">
    <text evidence="12">The sequence shown here is derived from an EMBL/GenBank/DDBJ whole genome shotgun (WGS) entry which is preliminary data.</text>
</comment>
<dbReference type="NCBIfam" id="TIGR01051">
    <property type="entry name" value="topA_bact"/>
    <property type="match status" value="1"/>
</dbReference>
<keyword evidence="6 8" id="KW-0238">DNA-binding</keyword>